<comment type="caution">
    <text evidence="2">The sequence shown here is derived from an EMBL/GenBank/DDBJ whole genome shotgun (WGS) entry which is preliminary data.</text>
</comment>
<evidence type="ECO:0000259" key="1">
    <source>
        <dbReference type="PROSITE" id="PS51186"/>
    </source>
</evidence>
<dbReference type="GO" id="GO:0016747">
    <property type="term" value="F:acyltransferase activity, transferring groups other than amino-acyl groups"/>
    <property type="evidence" value="ECO:0007669"/>
    <property type="project" value="InterPro"/>
</dbReference>
<name>A0AAV6WUW2_9LAMI</name>
<evidence type="ECO:0000313" key="2">
    <source>
        <dbReference type="EMBL" id="KAG8373854.1"/>
    </source>
</evidence>
<dbReference type="EMBL" id="WHWC01000011">
    <property type="protein sequence ID" value="KAG8373854.1"/>
    <property type="molecule type" value="Genomic_DNA"/>
</dbReference>
<dbReference type="InterPro" id="IPR000182">
    <property type="entry name" value="GNAT_dom"/>
</dbReference>
<dbReference type="PANTHER" id="PTHR47370">
    <property type="entry name" value="ACYL-COA N-ACYLTRANSFERASES (NAT) SUPERFAMILY PROTEIN"/>
    <property type="match status" value="1"/>
</dbReference>
<dbReference type="InterPro" id="IPR052810">
    <property type="entry name" value="Plant_NAT"/>
</dbReference>
<dbReference type="PANTHER" id="PTHR47370:SF10">
    <property type="entry name" value="N-ACETYLTRANSFERASE HLS1-RELATED"/>
    <property type="match status" value="1"/>
</dbReference>
<reference evidence="2" key="1">
    <citation type="submission" date="2019-10" db="EMBL/GenBank/DDBJ databases">
        <authorList>
            <person name="Zhang R."/>
            <person name="Pan Y."/>
            <person name="Wang J."/>
            <person name="Ma R."/>
            <person name="Yu S."/>
        </authorList>
    </citation>
    <scope>NUCLEOTIDE SEQUENCE</scope>
    <source>
        <strain evidence="2">LA-IB0</strain>
        <tissue evidence="2">Leaf</tissue>
    </source>
</reference>
<dbReference type="PROSITE" id="PS51186">
    <property type="entry name" value="GNAT"/>
    <property type="match status" value="1"/>
</dbReference>
<dbReference type="Pfam" id="PF00583">
    <property type="entry name" value="Acetyltransf_1"/>
    <property type="match status" value="1"/>
</dbReference>
<organism evidence="2 3">
    <name type="scientific">Buddleja alternifolia</name>
    <dbReference type="NCBI Taxonomy" id="168488"/>
    <lineage>
        <taxon>Eukaryota</taxon>
        <taxon>Viridiplantae</taxon>
        <taxon>Streptophyta</taxon>
        <taxon>Embryophyta</taxon>
        <taxon>Tracheophyta</taxon>
        <taxon>Spermatophyta</taxon>
        <taxon>Magnoliopsida</taxon>
        <taxon>eudicotyledons</taxon>
        <taxon>Gunneridae</taxon>
        <taxon>Pentapetalae</taxon>
        <taxon>asterids</taxon>
        <taxon>lamiids</taxon>
        <taxon>Lamiales</taxon>
        <taxon>Scrophulariaceae</taxon>
        <taxon>Buddlejeae</taxon>
        <taxon>Buddleja</taxon>
    </lineage>
</organism>
<dbReference type="SUPFAM" id="SSF55729">
    <property type="entry name" value="Acyl-CoA N-acyltransferases (Nat)"/>
    <property type="match status" value="1"/>
</dbReference>
<proteinExistence type="predicted"/>
<keyword evidence="3" id="KW-1185">Reference proteome</keyword>
<gene>
    <name evidence="2" type="ORF">BUALT_Bualt11G0068500</name>
</gene>
<sequence length="377" mass="41617">MVAEGGVAAAVVVREFDAKKDCSAVEEVENKCEVGPSGKLSLCTDLLGDPICRVRHSPAYLMLVAEVVVGGGGEKREIVGMIRGCIKTVTRKGIGLKLVRKMEDWFTQNGAAYSYMATENENEASINLFTKKCGYSKFRTPAILVRPVYAHRVRINKRVTIIQLSPSDAEVLYRRRFSATEFFPRDIDSVLNNKLTLGTFLAVPRGSYAPESWPGSDEFLASQPESWAVLSVWNCKDVFTLEVRGASRVRKILARATRVVDRAFPWLRIPSVPEVFGPFGLHFLYGLGGSGPNAVKYIKALCGLAHNLAKEWGCGVVATEVASREPLRLGIPHWKRLSCAEDLWCIKRLGEGYSDGSVGDWTKSPPGLSIFVDPREF</sequence>
<evidence type="ECO:0000313" key="3">
    <source>
        <dbReference type="Proteomes" id="UP000826271"/>
    </source>
</evidence>
<feature type="domain" description="N-acetyltransferase" evidence="1">
    <location>
        <begin position="11"/>
        <end position="160"/>
    </location>
</feature>
<protein>
    <recommendedName>
        <fullName evidence="1">N-acetyltransferase domain-containing protein</fullName>
    </recommendedName>
</protein>
<dbReference type="AlphaFoldDB" id="A0AAV6WUW2"/>
<accession>A0AAV6WUW2</accession>
<dbReference type="InterPro" id="IPR016181">
    <property type="entry name" value="Acyl_CoA_acyltransferase"/>
</dbReference>
<dbReference type="Gene3D" id="3.40.630.30">
    <property type="match status" value="1"/>
</dbReference>
<dbReference type="Proteomes" id="UP000826271">
    <property type="component" value="Unassembled WGS sequence"/>
</dbReference>